<dbReference type="PANTHER" id="PTHR38340:SF1">
    <property type="entry name" value="S-LAYER PROTEIN"/>
    <property type="match status" value="1"/>
</dbReference>
<accession>A0A1G6CQ90</accession>
<proteinExistence type="predicted"/>
<dbReference type="RefSeq" id="WP_090876873.1">
    <property type="nucleotide sequence ID" value="NZ_FMXQ01000005.1"/>
</dbReference>
<dbReference type="SUPFAM" id="SSF51120">
    <property type="entry name" value="beta-Roll"/>
    <property type="match status" value="1"/>
</dbReference>
<keyword evidence="2" id="KW-0964">Secreted</keyword>
<dbReference type="Gene3D" id="2.150.10.10">
    <property type="entry name" value="Serralysin-like metalloprotease, C-terminal"/>
    <property type="match status" value="1"/>
</dbReference>
<dbReference type="Pfam" id="PF00353">
    <property type="entry name" value="HemolysinCabind"/>
    <property type="match status" value="1"/>
</dbReference>
<dbReference type="InterPro" id="IPR011049">
    <property type="entry name" value="Serralysin-like_metalloprot_C"/>
</dbReference>
<dbReference type="GO" id="GO:0005576">
    <property type="term" value="C:extracellular region"/>
    <property type="evidence" value="ECO:0007669"/>
    <property type="project" value="UniProtKB-SubCell"/>
</dbReference>
<dbReference type="GO" id="GO:0005509">
    <property type="term" value="F:calcium ion binding"/>
    <property type="evidence" value="ECO:0007669"/>
    <property type="project" value="InterPro"/>
</dbReference>
<organism evidence="3 4">
    <name type="scientific">Bauldia litoralis</name>
    <dbReference type="NCBI Taxonomy" id="665467"/>
    <lineage>
        <taxon>Bacteria</taxon>
        <taxon>Pseudomonadati</taxon>
        <taxon>Pseudomonadota</taxon>
        <taxon>Alphaproteobacteria</taxon>
        <taxon>Hyphomicrobiales</taxon>
        <taxon>Kaistiaceae</taxon>
        <taxon>Bauldia</taxon>
    </lineage>
</organism>
<dbReference type="Proteomes" id="UP000199071">
    <property type="component" value="Unassembled WGS sequence"/>
</dbReference>
<keyword evidence="4" id="KW-1185">Reference proteome</keyword>
<dbReference type="InterPro" id="IPR001343">
    <property type="entry name" value="Hemolysn_Ca-bd"/>
</dbReference>
<dbReference type="STRING" id="665467.SAMN02982931_02595"/>
<dbReference type="AlphaFoldDB" id="A0A1G6CQ90"/>
<dbReference type="PANTHER" id="PTHR38340">
    <property type="entry name" value="S-LAYER PROTEIN"/>
    <property type="match status" value="1"/>
</dbReference>
<evidence type="ECO:0000313" key="3">
    <source>
        <dbReference type="EMBL" id="SDB34988.1"/>
    </source>
</evidence>
<dbReference type="InterPro" id="IPR050557">
    <property type="entry name" value="RTX_toxin/Mannuronan_C5-epim"/>
</dbReference>
<name>A0A1G6CQ90_9HYPH</name>
<sequence>MVKFVAKGKIKSGTLKDIAVITAPEEISKTKPDGFEASKGKIKVDVSGSGFKYVEAFGLKVPTTGTIEALDAYLKGDLVYKITGLSLTIAEAMTFTSVDEALQSIFSGDDLIKGSQKNDTLRGYDGNDTLKGRKGNDKLDGGEGDNILNGGKGKDQYIFKSGPETGVSTITKLQAGEKIKVDNAVFDDIGSKGKLDAALFHEGPSATTAAQRFVYDKDSGKLYYDSDGNGGAAQVQFAQLKAGTNLDAGDLFVA</sequence>
<evidence type="ECO:0000256" key="2">
    <source>
        <dbReference type="ARBA" id="ARBA00022525"/>
    </source>
</evidence>
<dbReference type="EMBL" id="FMXQ01000005">
    <property type="protein sequence ID" value="SDB34988.1"/>
    <property type="molecule type" value="Genomic_DNA"/>
</dbReference>
<protein>
    <submittedName>
        <fullName evidence="3">Hemolysin-type calcium-binding repeat-containing protein</fullName>
    </submittedName>
</protein>
<comment type="subcellular location">
    <subcellularLocation>
        <location evidence="1">Secreted</location>
    </subcellularLocation>
</comment>
<evidence type="ECO:0000256" key="1">
    <source>
        <dbReference type="ARBA" id="ARBA00004613"/>
    </source>
</evidence>
<gene>
    <name evidence="3" type="ORF">SAMN02982931_02595</name>
</gene>
<dbReference type="PRINTS" id="PR00313">
    <property type="entry name" value="CABNDNGRPT"/>
</dbReference>
<reference evidence="3 4" key="1">
    <citation type="submission" date="2016-10" db="EMBL/GenBank/DDBJ databases">
        <authorList>
            <person name="de Groot N.N."/>
        </authorList>
    </citation>
    <scope>NUCLEOTIDE SEQUENCE [LARGE SCALE GENOMIC DNA]</scope>
    <source>
        <strain evidence="3 4">ATCC 35022</strain>
    </source>
</reference>
<evidence type="ECO:0000313" key="4">
    <source>
        <dbReference type="Proteomes" id="UP000199071"/>
    </source>
</evidence>